<proteinExistence type="predicted"/>
<name>A0ABT4A602_9BACT</name>
<dbReference type="Pfam" id="PF07995">
    <property type="entry name" value="GSDH"/>
    <property type="match status" value="1"/>
</dbReference>
<feature type="domain" description="Glucose/Sorbosone dehydrogenase" evidence="2">
    <location>
        <begin position="125"/>
        <end position="455"/>
    </location>
</feature>
<dbReference type="EMBL" id="JAPNKA010000001">
    <property type="protein sequence ID" value="MCY1077078.1"/>
    <property type="molecule type" value="Genomic_DNA"/>
</dbReference>
<comment type="caution">
    <text evidence="3">The sequence shown here is derived from an EMBL/GenBank/DDBJ whole genome shotgun (WGS) entry which is preliminary data.</text>
</comment>
<feature type="compositionally biased region" description="Pro residues" evidence="1">
    <location>
        <begin position="78"/>
        <end position="93"/>
    </location>
</feature>
<dbReference type="InterPro" id="IPR011041">
    <property type="entry name" value="Quinoprot_gluc/sorb_DH_b-prop"/>
</dbReference>
<dbReference type="PANTHER" id="PTHR19328:SF75">
    <property type="entry name" value="ALDOSE SUGAR DEHYDROGENASE YLII"/>
    <property type="match status" value="1"/>
</dbReference>
<sequence length="459" mass="49346">MRTLSMTFIIAALLSGCGNQPPDNGGGTPQAPEDAGVTPQEPTDAGVTPQEPTDAGVTPQEPTDAGTPPTDAGTQPEEPLPSGPPVQTGPPNVPEFEPAFPGQTRAPEVKSKTAFQVTEIASGFRNPWAIAFLPEQRMLVTVKSGALYIVTPQGAKSPAVTGLPSVDARGQGGLLDVEVGPDYAQSGLIYWTYYEPRQGGNGLAVARAKLVDGETPRVENVQVIFRMMPTLESTLHAGGRLVFTPDGKLFVTLGERSILAGRVQARDVKSHFGKVVRINPDGTVPQDNPYLSNPEAKPEIWSVGHRNILSAALDSQKRLWIVEMGPQGGDELNRPEAGKDYGWPTIGYGEEYSGAPIHQSPQGPGMEQPVYYWDPVIAPSGMTIYSGDLFPEWKNNVFIGGLASQALVRLMMRNDLVVGEERLLTERKERIREVVQGPEGALYLLTDATNGKLLKLTPR</sequence>
<dbReference type="RefSeq" id="WP_267535931.1">
    <property type="nucleotide sequence ID" value="NZ_JAPNKA010000001.1"/>
</dbReference>
<evidence type="ECO:0000313" key="4">
    <source>
        <dbReference type="Proteomes" id="UP001207654"/>
    </source>
</evidence>
<dbReference type="PROSITE" id="PS51257">
    <property type="entry name" value="PROKAR_LIPOPROTEIN"/>
    <property type="match status" value="1"/>
</dbReference>
<protein>
    <submittedName>
        <fullName evidence="3">PQQ-dependent sugar dehydrogenase</fullName>
    </submittedName>
</protein>
<feature type="region of interest" description="Disordered" evidence="1">
    <location>
        <begin position="18"/>
        <end position="110"/>
    </location>
</feature>
<organism evidence="3 4">
    <name type="scientific">Archangium lansingense</name>
    <dbReference type="NCBI Taxonomy" id="2995310"/>
    <lineage>
        <taxon>Bacteria</taxon>
        <taxon>Pseudomonadati</taxon>
        <taxon>Myxococcota</taxon>
        <taxon>Myxococcia</taxon>
        <taxon>Myxococcales</taxon>
        <taxon>Cystobacterineae</taxon>
        <taxon>Archangiaceae</taxon>
        <taxon>Archangium</taxon>
    </lineage>
</organism>
<accession>A0ABT4A602</accession>
<dbReference type="PANTHER" id="PTHR19328">
    <property type="entry name" value="HEDGEHOG-INTERACTING PROTEIN"/>
    <property type="match status" value="1"/>
</dbReference>
<dbReference type="Proteomes" id="UP001207654">
    <property type="component" value="Unassembled WGS sequence"/>
</dbReference>
<keyword evidence="4" id="KW-1185">Reference proteome</keyword>
<dbReference type="InterPro" id="IPR012938">
    <property type="entry name" value="Glc/Sorbosone_DH"/>
</dbReference>
<dbReference type="Gene3D" id="2.120.10.30">
    <property type="entry name" value="TolB, C-terminal domain"/>
    <property type="match status" value="1"/>
</dbReference>
<evidence type="ECO:0000256" key="1">
    <source>
        <dbReference type="SAM" id="MobiDB-lite"/>
    </source>
</evidence>
<gene>
    <name evidence="3" type="ORF">OV287_21595</name>
</gene>
<dbReference type="InterPro" id="IPR011042">
    <property type="entry name" value="6-blade_b-propeller_TolB-like"/>
</dbReference>
<reference evidence="3 4" key="1">
    <citation type="submission" date="2022-11" db="EMBL/GenBank/DDBJ databases">
        <title>Minimal conservation of predation-associated metabolite biosynthetic gene clusters underscores biosynthetic potential of Myxococcota including descriptions for ten novel species: Archangium lansinium sp. nov., Myxococcus landrumus sp. nov., Nannocystis bai.</title>
        <authorList>
            <person name="Ahearne A."/>
            <person name="Stevens C."/>
            <person name="Phillips K."/>
        </authorList>
    </citation>
    <scope>NUCLEOTIDE SEQUENCE [LARGE SCALE GENOMIC DNA]</scope>
    <source>
        <strain evidence="3 4">MIWBW</strain>
    </source>
</reference>
<evidence type="ECO:0000313" key="3">
    <source>
        <dbReference type="EMBL" id="MCY1077078.1"/>
    </source>
</evidence>
<evidence type="ECO:0000259" key="2">
    <source>
        <dbReference type="Pfam" id="PF07995"/>
    </source>
</evidence>
<dbReference type="SUPFAM" id="SSF50952">
    <property type="entry name" value="Soluble quinoprotein glucose dehydrogenase"/>
    <property type="match status" value="1"/>
</dbReference>